<organism evidence="2 3">
    <name type="scientific">Natronosporangium hydrolyticum</name>
    <dbReference type="NCBI Taxonomy" id="2811111"/>
    <lineage>
        <taxon>Bacteria</taxon>
        <taxon>Bacillati</taxon>
        <taxon>Actinomycetota</taxon>
        <taxon>Actinomycetes</taxon>
        <taxon>Micromonosporales</taxon>
        <taxon>Micromonosporaceae</taxon>
        <taxon>Natronosporangium</taxon>
    </lineage>
</organism>
<name>A0A895YD37_9ACTN</name>
<keyword evidence="3" id="KW-1185">Reference proteome</keyword>
<feature type="region of interest" description="Disordered" evidence="1">
    <location>
        <begin position="1"/>
        <end position="30"/>
    </location>
</feature>
<dbReference type="RefSeq" id="WP_239677908.1">
    <property type="nucleotide sequence ID" value="NZ_CP070499.1"/>
</dbReference>
<sequence length="117" mass="12608">MPEKYVNLTETGALTQTGHRYNTDAQDGHAQSDAFRNRMAESQVGLRGRAGIQFTGMTGTHAENLKRLGAQFADQAVRAVRGEQSIVAGEEEAVSTQQVSASNVETQVSTLSRQINA</sequence>
<gene>
    <name evidence="2" type="ORF">JQS43_05130</name>
</gene>
<dbReference type="AlphaFoldDB" id="A0A895YD37"/>
<reference evidence="2" key="1">
    <citation type="submission" date="2021-02" db="EMBL/GenBank/DDBJ databases">
        <title>Natrosporangium hydrolyticum gen. nov., sp. nov, a haloalkaliphilic actinobacterium from a soda solonchak soil.</title>
        <authorList>
            <person name="Sorokin D.Y."/>
            <person name="Khijniak T.V."/>
            <person name="Zakharycheva A.P."/>
            <person name="Boueva O.V."/>
            <person name="Ariskina E.V."/>
            <person name="Hahnke R.L."/>
            <person name="Bunk B."/>
            <person name="Sproer C."/>
            <person name="Schumann P."/>
            <person name="Evtushenko L.I."/>
            <person name="Kublanov I.V."/>
        </authorList>
    </citation>
    <scope>NUCLEOTIDE SEQUENCE</scope>
    <source>
        <strain evidence="2">DSM 106523</strain>
    </source>
</reference>
<dbReference type="KEGG" id="nhy:JQS43_05130"/>
<evidence type="ECO:0000313" key="2">
    <source>
        <dbReference type="EMBL" id="QSB15724.1"/>
    </source>
</evidence>
<evidence type="ECO:0000256" key="1">
    <source>
        <dbReference type="SAM" id="MobiDB-lite"/>
    </source>
</evidence>
<accession>A0A895YD37</accession>
<evidence type="ECO:0000313" key="3">
    <source>
        <dbReference type="Proteomes" id="UP000662857"/>
    </source>
</evidence>
<dbReference type="Proteomes" id="UP000662857">
    <property type="component" value="Chromosome"/>
</dbReference>
<feature type="compositionally biased region" description="Polar residues" evidence="1">
    <location>
        <begin position="8"/>
        <end position="25"/>
    </location>
</feature>
<dbReference type="EMBL" id="CP070499">
    <property type="protein sequence ID" value="QSB15724.1"/>
    <property type="molecule type" value="Genomic_DNA"/>
</dbReference>
<proteinExistence type="predicted"/>
<protein>
    <submittedName>
        <fullName evidence="2">Uncharacterized protein</fullName>
    </submittedName>
</protein>